<dbReference type="PANTHER" id="PTHR11203">
    <property type="entry name" value="CLEAVAGE AND POLYADENYLATION SPECIFICITY FACTOR FAMILY MEMBER"/>
    <property type="match status" value="1"/>
</dbReference>
<organism evidence="4 5">
    <name type="scientific">Galdieria yellowstonensis</name>
    <dbReference type="NCBI Taxonomy" id="3028027"/>
    <lineage>
        <taxon>Eukaryota</taxon>
        <taxon>Rhodophyta</taxon>
        <taxon>Bangiophyceae</taxon>
        <taxon>Galdieriales</taxon>
        <taxon>Galdieriaceae</taxon>
        <taxon>Galdieria</taxon>
    </lineage>
</organism>
<accession>A0AAV9IBF9</accession>
<dbReference type="GO" id="GO:0005634">
    <property type="term" value="C:nucleus"/>
    <property type="evidence" value="ECO:0007669"/>
    <property type="project" value="TreeGrafter"/>
</dbReference>
<keyword evidence="5" id="KW-1185">Reference proteome</keyword>
<dbReference type="Gene3D" id="3.40.50.10890">
    <property type="match status" value="1"/>
</dbReference>
<evidence type="ECO:0000256" key="1">
    <source>
        <dbReference type="ARBA" id="ARBA00022801"/>
    </source>
</evidence>
<feature type="domain" description="Beta-Casp" evidence="3">
    <location>
        <begin position="247"/>
        <end position="365"/>
    </location>
</feature>
<dbReference type="InterPro" id="IPR050698">
    <property type="entry name" value="MBL"/>
</dbReference>
<comment type="caution">
    <text evidence="4">The sequence shown here is derived from an EMBL/GenBank/DDBJ whole genome shotgun (WGS) entry which is preliminary data.</text>
</comment>
<dbReference type="SMART" id="SM01027">
    <property type="entry name" value="Beta-Casp"/>
    <property type="match status" value="1"/>
</dbReference>
<reference evidence="4 5" key="1">
    <citation type="submission" date="2022-07" db="EMBL/GenBank/DDBJ databases">
        <title>Genome-wide signatures of adaptation to extreme environments.</title>
        <authorList>
            <person name="Cho C.H."/>
            <person name="Yoon H.S."/>
        </authorList>
    </citation>
    <scope>NUCLEOTIDE SEQUENCE [LARGE SCALE GENOMIC DNA]</scope>
    <source>
        <strain evidence="4 5">108.79 E11</strain>
    </source>
</reference>
<dbReference type="InterPro" id="IPR001279">
    <property type="entry name" value="Metallo-B-lactamas"/>
</dbReference>
<dbReference type="Proteomes" id="UP001300502">
    <property type="component" value="Unassembled WGS sequence"/>
</dbReference>
<dbReference type="SMART" id="SM00849">
    <property type="entry name" value="Lactamase_B"/>
    <property type="match status" value="1"/>
</dbReference>
<evidence type="ECO:0000313" key="4">
    <source>
        <dbReference type="EMBL" id="KAK4524673.1"/>
    </source>
</evidence>
<keyword evidence="1" id="KW-0378">Hydrolase</keyword>
<dbReference type="Gene3D" id="3.60.15.10">
    <property type="entry name" value="Ribonuclease Z/Hydroxyacylglutathione hydrolase-like"/>
    <property type="match status" value="1"/>
</dbReference>
<gene>
    <name evidence="4" type="ORF">GAYE_SCF05G2575</name>
</gene>
<protein>
    <submittedName>
        <fullName evidence="4">Uncharacterized protein</fullName>
    </submittedName>
</protein>
<dbReference type="GO" id="GO:0016787">
    <property type="term" value="F:hydrolase activity"/>
    <property type="evidence" value="ECO:0007669"/>
    <property type="project" value="UniProtKB-KW"/>
</dbReference>
<name>A0AAV9IBF9_9RHOD</name>
<dbReference type="PANTHER" id="PTHR11203:SF37">
    <property type="entry name" value="INTEGRATOR COMPLEX SUBUNIT 11"/>
    <property type="match status" value="1"/>
</dbReference>
<dbReference type="InterPro" id="IPR011108">
    <property type="entry name" value="RMMBL"/>
</dbReference>
<sequence>MLELLTLGACRQVGKSCFILKTLEGLIMLDCGLHPSYDDPQRYPNFELVFSSGPLRAVFITHCHADHIGALPILTERWNYRGPIYMSAPTKELAYFILEDCLGAWSDQDRGVVRDEEEAHSYTPCQVKSCLSKVQLIEPGMVITIGKSVQVHSLIAGHVLGACMFFVSAVNCRFLYTGDFSGCTFHLMPAQIGAMPGTPDVILCEATYATSLKDTRLNKQAEFFQSIVDCLLDGGKVLIPVFAVGRAQELLWLLEMYWKRFQLRFPIFFSAKNAERVLYVYTKYAEDGWTTKECRELEWNAIRVVDPEVLCSWVTQSDVPLVALTTPGTLARGLSLQIFQWIAPEEKNLLIIPHFCLYGTMEQRMLEKKKGEEGEEESIPIRCKTMNLHFGFHWDTRDLLLFFSFWKPSCVVLVHGEGQKMDYLARVIKDELGIQDCWVPQEEQWLTCNYPTK</sequence>
<dbReference type="GO" id="GO:0004521">
    <property type="term" value="F:RNA endonuclease activity"/>
    <property type="evidence" value="ECO:0007669"/>
    <property type="project" value="TreeGrafter"/>
</dbReference>
<dbReference type="EMBL" id="JANCYU010000025">
    <property type="protein sequence ID" value="KAK4524673.1"/>
    <property type="molecule type" value="Genomic_DNA"/>
</dbReference>
<evidence type="ECO:0000259" key="2">
    <source>
        <dbReference type="SMART" id="SM00849"/>
    </source>
</evidence>
<dbReference type="GO" id="GO:0016180">
    <property type="term" value="P:snRNA processing"/>
    <property type="evidence" value="ECO:0007669"/>
    <property type="project" value="TreeGrafter"/>
</dbReference>
<dbReference type="Pfam" id="PF07521">
    <property type="entry name" value="RMMBL"/>
    <property type="match status" value="1"/>
</dbReference>
<feature type="domain" description="Metallo-beta-lactamase" evidence="2">
    <location>
        <begin position="14"/>
        <end position="235"/>
    </location>
</feature>
<dbReference type="SUPFAM" id="SSF56281">
    <property type="entry name" value="Metallo-hydrolase/oxidoreductase"/>
    <property type="match status" value="1"/>
</dbReference>
<dbReference type="Pfam" id="PF10996">
    <property type="entry name" value="Beta-Casp"/>
    <property type="match status" value="1"/>
</dbReference>
<evidence type="ECO:0000259" key="3">
    <source>
        <dbReference type="SMART" id="SM01027"/>
    </source>
</evidence>
<dbReference type="InterPro" id="IPR036866">
    <property type="entry name" value="RibonucZ/Hydroxyglut_hydro"/>
</dbReference>
<dbReference type="Pfam" id="PF00753">
    <property type="entry name" value="Lactamase_B"/>
    <property type="match status" value="1"/>
</dbReference>
<evidence type="ECO:0000313" key="5">
    <source>
        <dbReference type="Proteomes" id="UP001300502"/>
    </source>
</evidence>
<dbReference type="InterPro" id="IPR022712">
    <property type="entry name" value="Beta_Casp"/>
</dbReference>
<dbReference type="AlphaFoldDB" id="A0AAV9IBF9"/>
<proteinExistence type="predicted"/>